<gene>
    <name evidence="1" type="ORF">ACFFQA_27350</name>
</gene>
<proteinExistence type="predicted"/>
<organism evidence="1 2">
    <name type="scientific">Allokutzneria oryzae</name>
    <dbReference type="NCBI Taxonomy" id="1378989"/>
    <lineage>
        <taxon>Bacteria</taxon>
        <taxon>Bacillati</taxon>
        <taxon>Actinomycetota</taxon>
        <taxon>Actinomycetes</taxon>
        <taxon>Pseudonocardiales</taxon>
        <taxon>Pseudonocardiaceae</taxon>
        <taxon>Allokutzneria</taxon>
    </lineage>
</organism>
<evidence type="ECO:0000313" key="1">
    <source>
        <dbReference type="EMBL" id="MFB9907668.1"/>
    </source>
</evidence>
<sequence length="209" mass="22698">MVLGIAVAVVLLVVAGIFGKLYLDYIEQPGKGPGEQPVAQCNLSSGLRQLARVSSFRLAIPPATARTMKHSSCVWEQTAGKDGKDTRGLRIHVYDYRDANRTRVRNLEQAKGTYTSYAKSPVISDRGRPLEGTAEEATFVLPSGGKADLTEVDLVARKGEVVHLIAYFGHDKGLFSNSEFPTADAEDVVRKVAEELVAEQPARNSPTQN</sequence>
<dbReference type="Proteomes" id="UP001589693">
    <property type="component" value="Unassembled WGS sequence"/>
</dbReference>
<accession>A0ABV6A3I4</accession>
<keyword evidence="2" id="KW-1185">Reference proteome</keyword>
<evidence type="ECO:0008006" key="3">
    <source>
        <dbReference type="Google" id="ProtNLM"/>
    </source>
</evidence>
<comment type="caution">
    <text evidence="1">The sequence shown here is derived from an EMBL/GenBank/DDBJ whole genome shotgun (WGS) entry which is preliminary data.</text>
</comment>
<dbReference type="EMBL" id="JBHLZU010000023">
    <property type="protein sequence ID" value="MFB9907668.1"/>
    <property type="molecule type" value="Genomic_DNA"/>
</dbReference>
<reference evidence="1 2" key="1">
    <citation type="submission" date="2024-09" db="EMBL/GenBank/DDBJ databases">
        <authorList>
            <person name="Sun Q."/>
            <person name="Mori K."/>
        </authorList>
    </citation>
    <scope>NUCLEOTIDE SEQUENCE [LARGE SCALE GENOMIC DNA]</scope>
    <source>
        <strain evidence="1 2">TBRC 7907</strain>
    </source>
</reference>
<dbReference type="RefSeq" id="WP_377858242.1">
    <property type="nucleotide sequence ID" value="NZ_JBHLZU010000023.1"/>
</dbReference>
<protein>
    <recommendedName>
        <fullName evidence="3">DUF3558 domain-containing protein</fullName>
    </recommendedName>
</protein>
<evidence type="ECO:0000313" key="2">
    <source>
        <dbReference type="Proteomes" id="UP001589693"/>
    </source>
</evidence>
<name>A0ABV6A3I4_9PSEU</name>